<keyword evidence="8" id="KW-0998">Cell outer membrane</keyword>
<keyword evidence="7" id="KW-0472">Membrane</keyword>
<dbReference type="STRING" id="742743.HMPREF9453_00171"/>
<evidence type="ECO:0000256" key="3">
    <source>
        <dbReference type="ARBA" id="ARBA00022448"/>
    </source>
</evidence>
<dbReference type="InterPro" id="IPR005565">
    <property type="entry name" value="Hemolysn_activator_HlyB_C"/>
</dbReference>
<evidence type="ECO:0000256" key="2">
    <source>
        <dbReference type="ARBA" id="ARBA00009055"/>
    </source>
</evidence>
<evidence type="ECO:0000313" key="11">
    <source>
        <dbReference type="EMBL" id="EHO63893.1"/>
    </source>
</evidence>
<protein>
    <recommendedName>
        <fullName evidence="10">POTRA domain-containing protein</fullName>
    </recommendedName>
</protein>
<proteinExistence type="inferred from homology"/>
<dbReference type="GO" id="GO:0009279">
    <property type="term" value="C:cell outer membrane"/>
    <property type="evidence" value="ECO:0007669"/>
    <property type="project" value="UniProtKB-SubCell"/>
</dbReference>
<feature type="region of interest" description="Disordered" evidence="9">
    <location>
        <begin position="81"/>
        <end position="108"/>
    </location>
</feature>
<comment type="similarity">
    <text evidence="2">Belongs to the TPS (TC 1.B.20) family.</text>
</comment>
<dbReference type="InterPro" id="IPR051544">
    <property type="entry name" value="TPS_OM_transporter"/>
</dbReference>
<keyword evidence="5" id="KW-0812">Transmembrane</keyword>
<dbReference type="HOGENOM" id="CLU_021521_2_2_9"/>
<evidence type="ECO:0000313" key="12">
    <source>
        <dbReference type="Proteomes" id="UP000003277"/>
    </source>
</evidence>
<feature type="domain" description="POTRA" evidence="10">
    <location>
        <begin position="119"/>
        <end position="194"/>
    </location>
</feature>
<dbReference type="eggNOG" id="COG2831">
    <property type="taxonomic scope" value="Bacteria"/>
</dbReference>
<dbReference type="Gene3D" id="2.40.160.50">
    <property type="entry name" value="membrane protein fhac: a member of the omp85/tpsb transporter family"/>
    <property type="match status" value="1"/>
</dbReference>
<evidence type="ECO:0000256" key="1">
    <source>
        <dbReference type="ARBA" id="ARBA00004442"/>
    </source>
</evidence>
<evidence type="ECO:0000256" key="6">
    <source>
        <dbReference type="ARBA" id="ARBA00022927"/>
    </source>
</evidence>
<reference evidence="11 12" key="1">
    <citation type="submission" date="2011-11" db="EMBL/GenBank/DDBJ databases">
        <title>The Genome Sequence of Dialister succinatiphilus YIT 11850.</title>
        <authorList>
            <consortium name="The Broad Institute Genome Sequencing Platform"/>
            <person name="Earl A."/>
            <person name="Ward D."/>
            <person name="Feldgarden M."/>
            <person name="Gevers D."/>
            <person name="Morotomi M."/>
            <person name="Young S.K."/>
            <person name="Zeng Q."/>
            <person name="Gargeya S."/>
            <person name="Fitzgerald M."/>
            <person name="Haas B."/>
            <person name="Abouelleil A."/>
            <person name="Alvarado L."/>
            <person name="Arachchi H.M."/>
            <person name="Berlin A."/>
            <person name="Brown A."/>
            <person name="Chapman S.B."/>
            <person name="Dunbar C."/>
            <person name="Gearin G."/>
            <person name="Goldberg J."/>
            <person name="Griggs A."/>
            <person name="Gujja S."/>
            <person name="Heiman D."/>
            <person name="Howarth C."/>
            <person name="Lui A."/>
            <person name="MacDonald P.J.P."/>
            <person name="Montmayeur A."/>
            <person name="Murphy C."/>
            <person name="Neiman D."/>
            <person name="Pearson M."/>
            <person name="Priest M."/>
            <person name="Roberts A."/>
            <person name="Saif S."/>
            <person name="Shea T."/>
            <person name="Sisk P."/>
            <person name="Stolte C."/>
            <person name="Sykes S."/>
            <person name="Wortman J."/>
            <person name="Nusbaum C."/>
            <person name="Birren B."/>
        </authorList>
    </citation>
    <scope>NUCLEOTIDE SEQUENCE [LARGE SCALE GENOMIC DNA]</scope>
    <source>
        <strain evidence="11 12">YIT 11850</strain>
    </source>
</reference>
<evidence type="ECO:0000256" key="4">
    <source>
        <dbReference type="ARBA" id="ARBA00022452"/>
    </source>
</evidence>
<dbReference type="AlphaFoldDB" id="H1CXT3"/>
<dbReference type="PATRIC" id="fig|742743.3.peg.178"/>
<dbReference type="InterPro" id="IPR013686">
    <property type="entry name" value="Polypept-transport_assoc_ShlB"/>
</dbReference>
<keyword evidence="4" id="KW-1134">Transmembrane beta strand</keyword>
<name>H1CXT3_9FIRM</name>
<evidence type="ECO:0000259" key="10">
    <source>
        <dbReference type="PROSITE" id="PS51779"/>
    </source>
</evidence>
<dbReference type="GO" id="GO:0046819">
    <property type="term" value="P:protein secretion by the type V secretion system"/>
    <property type="evidence" value="ECO:0007669"/>
    <property type="project" value="TreeGrafter"/>
</dbReference>
<dbReference type="Pfam" id="PF03865">
    <property type="entry name" value="ShlB"/>
    <property type="match status" value="1"/>
</dbReference>
<dbReference type="Pfam" id="PF08479">
    <property type="entry name" value="POTRA_2"/>
    <property type="match status" value="1"/>
</dbReference>
<dbReference type="GO" id="GO:0098046">
    <property type="term" value="C:type V protein secretion system complex"/>
    <property type="evidence" value="ECO:0007669"/>
    <property type="project" value="TreeGrafter"/>
</dbReference>
<feature type="compositionally biased region" description="Basic and acidic residues" evidence="9">
    <location>
        <begin position="97"/>
        <end position="108"/>
    </location>
</feature>
<sequence length="614" mass="69754">MQVGIVYIQSVGRHFFTFTFTKQMERERVIMNRKKGRLVLVLAAMAAMPAVSLAAEPPVIPDSARTAMEAGRNQAEALMRQNEWKDRQRQISQTRTGEARVENQEEEKPSLNIPETEKVLVKDFTIDGQDIYSEDTLKALLADKKGKNLSFRDIQDGADRITRYFRQKGYIVAKTYIPPQDVTAGIVHYHVEVGRFDTPSITNKTNIRDSAIRKQAQAVKEGEYVTRDKLERAVWLVSDMAGADARVALSRGSRPGTVKLDMTVEPYVGKHGLVSADNYGSRAMGYNEYSLDYDFWNPARNGDHLMASISTTGRHMFNWGTNYITPLAKDGLKLTVGYNVFSYDMGDEWAMYKGVGTSRVTSLGLDYAIRRSRRHNLYTGLRFEHSEIKDEYRAYDATYGDKTGNALVLSLYGDDQDTAGMTDWRLDWKLGHINNRAFHSDNIYARWMAGDPDTNGDYSKIRGHIERHQNINERSYLLLSAYGQYAFTPLDSSEHFSLGGPYGVKAYPTSEGSGDSGYITRAEYRWLIPLEAYDQQLQLAFYAEHGGVWIDRNGGDSGTKNHRNLQGAGIGIIWQRWQDWFIRADYAWKLGAEDPVSDTSHNNGRFWIRGGFYF</sequence>
<organism evidence="11 12">
    <name type="scientific">Dialister succinatiphilus YIT 11850</name>
    <dbReference type="NCBI Taxonomy" id="742743"/>
    <lineage>
        <taxon>Bacteria</taxon>
        <taxon>Bacillati</taxon>
        <taxon>Bacillota</taxon>
        <taxon>Negativicutes</taxon>
        <taxon>Veillonellales</taxon>
        <taxon>Veillonellaceae</taxon>
        <taxon>Dialister</taxon>
    </lineage>
</organism>
<comment type="caution">
    <text evidence="11">The sequence shown here is derived from an EMBL/GenBank/DDBJ whole genome shotgun (WGS) entry which is preliminary data.</text>
</comment>
<keyword evidence="6" id="KW-0653">Protein transport</keyword>
<evidence type="ECO:0000256" key="9">
    <source>
        <dbReference type="SAM" id="MobiDB-lite"/>
    </source>
</evidence>
<comment type="subcellular location">
    <subcellularLocation>
        <location evidence="1">Cell outer membrane</location>
    </subcellularLocation>
</comment>
<keyword evidence="12" id="KW-1185">Reference proteome</keyword>
<dbReference type="EMBL" id="ADLT01000006">
    <property type="protein sequence ID" value="EHO63893.1"/>
    <property type="molecule type" value="Genomic_DNA"/>
</dbReference>
<evidence type="ECO:0000256" key="8">
    <source>
        <dbReference type="ARBA" id="ARBA00023237"/>
    </source>
</evidence>
<dbReference type="Gene3D" id="3.10.20.310">
    <property type="entry name" value="membrane protein fhac"/>
    <property type="match status" value="1"/>
</dbReference>
<dbReference type="PANTHER" id="PTHR34597:SF1">
    <property type="entry name" value="HEME_HEMOPEXIN TRANSPORTER PROTEIN HUXB"/>
    <property type="match status" value="1"/>
</dbReference>
<evidence type="ECO:0000256" key="7">
    <source>
        <dbReference type="ARBA" id="ARBA00023136"/>
    </source>
</evidence>
<dbReference type="InterPro" id="IPR034746">
    <property type="entry name" value="POTRA"/>
</dbReference>
<evidence type="ECO:0000256" key="5">
    <source>
        <dbReference type="ARBA" id="ARBA00022692"/>
    </source>
</evidence>
<dbReference type="PANTHER" id="PTHR34597">
    <property type="entry name" value="SLR1661 PROTEIN"/>
    <property type="match status" value="1"/>
</dbReference>
<accession>H1CXT3</accession>
<gene>
    <name evidence="11" type="ORF">HMPREF9453_00171</name>
</gene>
<keyword evidence="3" id="KW-0813">Transport</keyword>
<dbReference type="PROSITE" id="PS51779">
    <property type="entry name" value="POTRA"/>
    <property type="match status" value="1"/>
</dbReference>
<dbReference type="GO" id="GO:0008320">
    <property type="term" value="F:protein transmembrane transporter activity"/>
    <property type="evidence" value="ECO:0007669"/>
    <property type="project" value="TreeGrafter"/>
</dbReference>
<dbReference type="Proteomes" id="UP000003277">
    <property type="component" value="Unassembled WGS sequence"/>
</dbReference>